<accession>A0A8C0IB15</accession>
<evidence type="ECO:0000313" key="2">
    <source>
        <dbReference type="Ensembl" id="ENSBOBP00000006787.1"/>
    </source>
</evidence>
<dbReference type="Proteomes" id="UP000694567">
    <property type="component" value="Unplaced"/>
</dbReference>
<reference evidence="2" key="2">
    <citation type="submission" date="2025-09" db="UniProtKB">
        <authorList>
            <consortium name="Ensembl"/>
        </authorList>
    </citation>
    <scope>IDENTIFICATION</scope>
</reference>
<evidence type="ECO:0008006" key="4">
    <source>
        <dbReference type="Google" id="ProtNLM"/>
    </source>
</evidence>
<reference evidence="2" key="1">
    <citation type="submission" date="2025-08" db="UniProtKB">
        <authorList>
            <consortium name="Ensembl"/>
        </authorList>
    </citation>
    <scope>IDENTIFICATION</scope>
</reference>
<sequence length="232" mass="25995">MTITAGIPKADFTMLSREHAGTRMGLLQQRYTTHLLYALTLLKSAGTLALMLYALLWEAGNLVDLPDKRIGFYNFCLWNETAGWLQCLEYEHLQMMGISLPGIVTARVCVYACLVFSIFYPIFVAHVKCTEETEGWKVIIVILIIKTIILSGGLGIFLFQTTQWIQPSDFTGGFLALLGSQALLLLQILTATMYLSWAKHTPHVKPLLLRRSCPLSLAVKKMQDARAIDNLI</sequence>
<keyword evidence="1" id="KW-0472">Membrane</keyword>
<evidence type="ECO:0000256" key="1">
    <source>
        <dbReference type="SAM" id="Phobius"/>
    </source>
</evidence>
<evidence type="ECO:0000313" key="3">
    <source>
        <dbReference type="Proteomes" id="UP000694567"/>
    </source>
</evidence>
<feature type="transmembrane region" description="Helical" evidence="1">
    <location>
        <begin position="35"/>
        <end position="56"/>
    </location>
</feature>
<keyword evidence="3" id="KW-1185">Reference proteome</keyword>
<feature type="transmembrane region" description="Helical" evidence="1">
    <location>
        <begin position="135"/>
        <end position="159"/>
    </location>
</feature>
<dbReference type="Ensembl" id="ENSBOBT00000006969.1">
    <property type="protein sequence ID" value="ENSBOBP00000006787.1"/>
    <property type="gene ID" value="ENSBOBG00000004471.1"/>
</dbReference>
<dbReference type="PANTHER" id="PTHR16103">
    <property type="entry name" value="TRANSMEMBRANE PROTEIN 140"/>
    <property type="match status" value="1"/>
</dbReference>
<dbReference type="Pfam" id="PF14985">
    <property type="entry name" value="TM140"/>
    <property type="match status" value="1"/>
</dbReference>
<keyword evidence="1" id="KW-1133">Transmembrane helix</keyword>
<dbReference type="PANTHER" id="PTHR16103:SF0">
    <property type="entry name" value="TRANSMEMBRANE PROTEIN 140"/>
    <property type="match status" value="1"/>
</dbReference>
<name>A0A8C0IB15_BUBBB</name>
<keyword evidence="1" id="KW-0812">Transmembrane</keyword>
<proteinExistence type="predicted"/>
<dbReference type="InterPro" id="IPR028038">
    <property type="entry name" value="TM140"/>
</dbReference>
<protein>
    <recommendedName>
        <fullName evidence="4">Transmembrane protein 140</fullName>
    </recommendedName>
</protein>
<feature type="transmembrane region" description="Helical" evidence="1">
    <location>
        <begin position="171"/>
        <end position="195"/>
    </location>
</feature>
<dbReference type="AlphaFoldDB" id="A0A8C0IB15"/>
<feature type="transmembrane region" description="Helical" evidence="1">
    <location>
        <begin position="98"/>
        <end position="123"/>
    </location>
</feature>
<organism evidence="2 3">
    <name type="scientific">Bubo bubo</name>
    <name type="common">Eurasian eagle-owl</name>
    <name type="synonym">Strix bubo</name>
    <dbReference type="NCBI Taxonomy" id="30461"/>
    <lineage>
        <taxon>Eukaryota</taxon>
        <taxon>Metazoa</taxon>
        <taxon>Chordata</taxon>
        <taxon>Craniata</taxon>
        <taxon>Vertebrata</taxon>
        <taxon>Euteleostomi</taxon>
        <taxon>Archelosauria</taxon>
        <taxon>Archosauria</taxon>
        <taxon>Dinosauria</taxon>
        <taxon>Saurischia</taxon>
        <taxon>Theropoda</taxon>
        <taxon>Coelurosauria</taxon>
        <taxon>Aves</taxon>
        <taxon>Neognathae</taxon>
        <taxon>Neoaves</taxon>
        <taxon>Telluraves</taxon>
        <taxon>Strigiformes</taxon>
        <taxon>Strigidae</taxon>
        <taxon>Bubo</taxon>
    </lineage>
</organism>